<protein>
    <recommendedName>
        <fullName evidence="7">Ribonuclease R</fullName>
        <shortName evidence="7">RNase R</shortName>
        <ecNumber evidence="7">3.1.13.1</ecNumber>
    </recommendedName>
</protein>
<dbReference type="Pfam" id="PF17876">
    <property type="entry name" value="CSD2"/>
    <property type="match status" value="1"/>
</dbReference>
<evidence type="ECO:0000256" key="5">
    <source>
        <dbReference type="ARBA" id="ARBA00022839"/>
    </source>
</evidence>
<feature type="region of interest" description="Disordered" evidence="8">
    <location>
        <begin position="156"/>
        <end position="177"/>
    </location>
</feature>
<keyword evidence="11" id="KW-1185">Reference proteome</keyword>
<keyword evidence="2 7" id="KW-0963">Cytoplasm</keyword>
<evidence type="ECO:0000256" key="6">
    <source>
        <dbReference type="ARBA" id="ARBA00022884"/>
    </source>
</evidence>
<dbReference type="AlphaFoldDB" id="A0A1H9DUQ6"/>
<dbReference type="EC" id="3.1.13.1" evidence="7"/>
<evidence type="ECO:0000256" key="2">
    <source>
        <dbReference type="ARBA" id="ARBA00022490"/>
    </source>
</evidence>
<name>A0A1H9DUQ6_9RHOB</name>
<evidence type="ECO:0000256" key="1">
    <source>
        <dbReference type="ARBA" id="ARBA00001849"/>
    </source>
</evidence>
<dbReference type="PROSITE" id="PS01175">
    <property type="entry name" value="RIBONUCLEASE_II"/>
    <property type="match status" value="1"/>
</dbReference>
<dbReference type="PANTHER" id="PTHR23355">
    <property type="entry name" value="RIBONUCLEASE"/>
    <property type="match status" value="1"/>
</dbReference>
<dbReference type="InterPro" id="IPR022966">
    <property type="entry name" value="RNase_II/R_CS"/>
</dbReference>
<dbReference type="GO" id="GO:0008859">
    <property type="term" value="F:exoribonuclease II activity"/>
    <property type="evidence" value="ECO:0007669"/>
    <property type="project" value="UniProtKB-UniRule"/>
</dbReference>
<evidence type="ECO:0000256" key="4">
    <source>
        <dbReference type="ARBA" id="ARBA00022801"/>
    </source>
</evidence>
<dbReference type="SMART" id="SM00316">
    <property type="entry name" value="S1"/>
    <property type="match status" value="1"/>
</dbReference>
<dbReference type="PANTHER" id="PTHR23355:SF9">
    <property type="entry name" value="DIS3-LIKE EXONUCLEASE 2"/>
    <property type="match status" value="1"/>
</dbReference>
<feature type="domain" description="S1 motif" evidence="9">
    <location>
        <begin position="625"/>
        <end position="706"/>
    </location>
</feature>
<comment type="similarity">
    <text evidence="7">Belongs to the RNR ribonuclease family. RNase R subfamily.</text>
</comment>
<proteinExistence type="inferred from homology"/>
<dbReference type="InterPro" id="IPR012340">
    <property type="entry name" value="NA-bd_OB-fold"/>
</dbReference>
<comment type="function">
    <text evidence="7">3'-5' exoribonuclease that releases 5'-nucleoside monophosphates and is involved in maturation of structured RNAs.</text>
</comment>
<dbReference type="SMART" id="SM00955">
    <property type="entry name" value="RNB"/>
    <property type="match status" value="1"/>
</dbReference>
<sequence length="748" mass="82478">MPTKDEILQWISDNPTLTAKRDIAKAFGIKGAARIDLKRILKELEADGHLEKRKKTYRDPDRLPPVSVLQITGPSPDGDLMARPLEWMGEGVEPVVLMIPRASDPALGEGDRILARLTEVRGEAHHYEARLIRRIGANPHRVLGVFRKGAEGGRILPIDKGDGKEWQVPEGSTGGAKDGELVEAEQAGPMGRMGLPRARIITRLGDPSAPKAVSLIAIHQHGIPDDFPDDVIAEADSMKPAGLDARVDMREMPLITIDPFDARDHDDACWAHEDDDPKNEGGFVLWVAIADVAHYVPSGGAIDREARKRGNSSYFPDRVVPMLPDRLSGDLCSLHEGVPRACIALRMQINAVGEKIAHRFQRGLMRSVASLNYQEVQQARDGAPNEKCAPLMDEVITPLYAAYEALVKARHRRQPLDLDLPERKVILSDEGLVTSVNFTDRLDAHKLIEEFMILANVAAAETLVAKKSPLLFRVHEEPSPEKLESLRDTAQAAGLVLAKGQVLKTSHLNALLAAAENTDFDELINMSTLRAMTQAYYSPANFGHFGLALLAYAHFTSPIRRYSDLIVHRALITAHGWGEDGLTRADAERLDETATHISETERRSMMAERDTTDRYLAAFLSERVGQEFTGKISGIAKFGAFVKLDETGADGLIPIRTLGREYFHFDREAGTLMGSDTGLTISIGQRVRVKLVEAAPVTGGLALELISIEGKDMPRGPSRGRGKPMKRKLSTSRRKTAKTKRKVERTRR</sequence>
<organism evidence="10 11">
    <name type="scientific">Thalassovita taeanensis</name>
    <dbReference type="NCBI Taxonomy" id="657014"/>
    <lineage>
        <taxon>Bacteria</taxon>
        <taxon>Pseudomonadati</taxon>
        <taxon>Pseudomonadota</taxon>
        <taxon>Alphaproteobacteria</taxon>
        <taxon>Rhodobacterales</taxon>
        <taxon>Roseobacteraceae</taxon>
        <taxon>Thalassovita</taxon>
    </lineage>
</organism>
<dbReference type="STRING" id="657014.SAMN04488092_104290"/>
<dbReference type="GO" id="GO:0005829">
    <property type="term" value="C:cytosol"/>
    <property type="evidence" value="ECO:0007669"/>
    <property type="project" value="TreeGrafter"/>
</dbReference>
<dbReference type="InterPro" id="IPR003029">
    <property type="entry name" value="S1_domain"/>
</dbReference>
<feature type="compositionally biased region" description="Basic residues" evidence="8">
    <location>
        <begin position="718"/>
        <end position="748"/>
    </location>
</feature>
<evidence type="ECO:0000313" key="10">
    <source>
        <dbReference type="EMBL" id="SEQ17230.1"/>
    </source>
</evidence>
<evidence type="ECO:0000259" key="9">
    <source>
        <dbReference type="PROSITE" id="PS50126"/>
    </source>
</evidence>
<gene>
    <name evidence="7" type="primary">rnr</name>
    <name evidence="10" type="ORF">SAMN04488092_104290</name>
</gene>
<reference evidence="10 11" key="1">
    <citation type="submission" date="2016-10" db="EMBL/GenBank/DDBJ databases">
        <authorList>
            <person name="de Groot N.N."/>
        </authorList>
    </citation>
    <scope>NUCLEOTIDE SEQUENCE [LARGE SCALE GENOMIC DNA]</scope>
    <source>
        <strain evidence="10 11">DSM 22007</strain>
    </source>
</reference>
<dbReference type="InterPro" id="IPR001900">
    <property type="entry name" value="RNase_II/R"/>
</dbReference>
<comment type="catalytic activity">
    <reaction evidence="1 7">
        <text>Exonucleolytic cleavage in the 3'- to 5'-direction to yield nucleoside 5'-phosphates.</text>
        <dbReference type="EC" id="3.1.13.1"/>
    </reaction>
</comment>
<dbReference type="Pfam" id="PF00773">
    <property type="entry name" value="RNB"/>
    <property type="match status" value="1"/>
</dbReference>
<feature type="region of interest" description="Disordered" evidence="8">
    <location>
        <begin position="711"/>
        <end position="748"/>
    </location>
</feature>
<keyword evidence="6 7" id="KW-0694">RNA-binding</keyword>
<evidence type="ECO:0000256" key="3">
    <source>
        <dbReference type="ARBA" id="ARBA00022722"/>
    </source>
</evidence>
<keyword evidence="5 7" id="KW-0269">Exonuclease</keyword>
<dbReference type="GO" id="GO:0003723">
    <property type="term" value="F:RNA binding"/>
    <property type="evidence" value="ECO:0007669"/>
    <property type="project" value="UniProtKB-UniRule"/>
</dbReference>
<dbReference type="SUPFAM" id="SSF50249">
    <property type="entry name" value="Nucleic acid-binding proteins"/>
    <property type="match status" value="2"/>
</dbReference>
<evidence type="ECO:0000256" key="8">
    <source>
        <dbReference type="SAM" id="MobiDB-lite"/>
    </source>
</evidence>
<keyword evidence="4 7" id="KW-0378">Hydrolase</keyword>
<evidence type="ECO:0000256" key="7">
    <source>
        <dbReference type="HAMAP-Rule" id="MF_01895"/>
    </source>
</evidence>
<dbReference type="NCBIfam" id="TIGR00358">
    <property type="entry name" value="3_prime_RNase"/>
    <property type="match status" value="1"/>
</dbReference>
<dbReference type="EMBL" id="FOEP01000004">
    <property type="protein sequence ID" value="SEQ17230.1"/>
    <property type="molecule type" value="Genomic_DNA"/>
</dbReference>
<dbReference type="GO" id="GO:0006402">
    <property type="term" value="P:mRNA catabolic process"/>
    <property type="evidence" value="ECO:0007669"/>
    <property type="project" value="TreeGrafter"/>
</dbReference>
<dbReference type="PROSITE" id="PS50126">
    <property type="entry name" value="S1"/>
    <property type="match status" value="1"/>
</dbReference>
<comment type="subcellular location">
    <subcellularLocation>
        <location evidence="7">Cytoplasm</location>
    </subcellularLocation>
</comment>
<feature type="compositionally biased region" description="Basic and acidic residues" evidence="8">
    <location>
        <begin position="157"/>
        <end position="167"/>
    </location>
</feature>
<dbReference type="Proteomes" id="UP000198634">
    <property type="component" value="Unassembled WGS sequence"/>
</dbReference>
<dbReference type="Gene3D" id="2.40.50.140">
    <property type="entry name" value="Nucleic acid-binding proteins"/>
    <property type="match status" value="1"/>
</dbReference>
<dbReference type="InterPro" id="IPR040476">
    <property type="entry name" value="CSD2"/>
</dbReference>
<dbReference type="CDD" id="cd04471">
    <property type="entry name" value="S1_RNase_R"/>
    <property type="match status" value="1"/>
</dbReference>
<dbReference type="InterPro" id="IPR050180">
    <property type="entry name" value="RNR_Ribonuclease"/>
</dbReference>
<dbReference type="InterPro" id="IPR011805">
    <property type="entry name" value="RNase_R"/>
</dbReference>
<evidence type="ECO:0000313" key="11">
    <source>
        <dbReference type="Proteomes" id="UP000198634"/>
    </source>
</evidence>
<feature type="region of interest" description="Disordered" evidence="8">
    <location>
        <begin position="52"/>
        <end position="75"/>
    </location>
</feature>
<dbReference type="InterPro" id="IPR004476">
    <property type="entry name" value="RNase_II/RNase_R"/>
</dbReference>
<dbReference type="NCBIfam" id="TIGR02063">
    <property type="entry name" value="RNase_R"/>
    <property type="match status" value="1"/>
</dbReference>
<dbReference type="HAMAP" id="MF_01895">
    <property type="entry name" value="RNase_R"/>
    <property type="match status" value="1"/>
</dbReference>
<accession>A0A1H9DUQ6</accession>
<dbReference type="Pfam" id="PF00575">
    <property type="entry name" value="S1"/>
    <property type="match status" value="1"/>
</dbReference>
<keyword evidence="3 7" id="KW-0540">Nuclease</keyword>